<feature type="region of interest" description="Disordered" evidence="1">
    <location>
        <begin position="1"/>
        <end position="32"/>
    </location>
</feature>
<evidence type="ECO:0000259" key="2">
    <source>
        <dbReference type="Pfam" id="PF13302"/>
    </source>
</evidence>
<evidence type="ECO:0000256" key="1">
    <source>
        <dbReference type="SAM" id="MobiDB-lite"/>
    </source>
</evidence>
<name>A0AA40EVL4_9PEZI</name>
<comment type="caution">
    <text evidence="3">The sequence shown here is derived from an EMBL/GenBank/DDBJ whole genome shotgun (WGS) entry which is preliminary data.</text>
</comment>
<dbReference type="GO" id="GO:0016747">
    <property type="term" value="F:acyltransferase activity, transferring groups other than amino-acyl groups"/>
    <property type="evidence" value="ECO:0007669"/>
    <property type="project" value="InterPro"/>
</dbReference>
<dbReference type="Pfam" id="PF13302">
    <property type="entry name" value="Acetyltransf_3"/>
    <property type="match status" value="1"/>
</dbReference>
<dbReference type="Proteomes" id="UP001172155">
    <property type="component" value="Unassembled WGS sequence"/>
</dbReference>
<dbReference type="PANTHER" id="PTHR43792:SF1">
    <property type="entry name" value="N-ACETYLTRANSFERASE DOMAIN-CONTAINING PROTEIN"/>
    <property type="match status" value="1"/>
</dbReference>
<dbReference type="Gene3D" id="3.40.630.30">
    <property type="match status" value="1"/>
</dbReference>
<dbReference type="InterPro" id="IPR051531">
    <property type="entry name" value="N-acetyltransferase"/>
</dbReference>
<dbReference type="PANTHER" id="PTHR43792">
    <property type="entry name" value="GNAT FAMILY, PUTATIVE (AFU_ORTHOLOGUE AFUA_3G00765)-RELATED-RELATED"/>
    <property type="match status" value="1"/>
</dbReference>
<keyword evidence="4" id="KW-1185">Reference proteome</keyword>
<evidence type="ECO:0000313" key="4">
    <source>
        <dbReference type="Proteomes" id="UP001172155"/>
    </source>
</evidence>
<protein>
    <submittedName>
        <fullName evidence="3">Acetyltransferase</fullName>
    </submittedName>
</protein>
<evidence type="ECO:0000313" key="3">
    <source>
        <dbReference type="EMBL" id="KAK0746352.1"/>
    </source>
</evidence>
<dbReference type="InterPro" id="IPR016181">
    <property type="entry name" value="Acyl_CoA_acyltransferase"/>
</dbReference>
<dbReference type="AlphaFoldDB" id="A0AA40EVL4"/>
<proteinExistence type="predicted"/>
<dbReference type="EMBL" id="JAUKUD010000004">
    <property type="protein sequence ID" value="KAK0746352.1"/>
    <property type="molecule type" value="Genomic_DNA"/>
</dbReference>
<dbReference type="SUPFAM" id="SSF55729">
    <property type="entry name" value="Acyl-CoA N-acyltransferases (Nat)"/>
    <property type="match status" value="1"/>
</dbReference>
<dbReference type="InterPro" id="IPR000182">
    <property type="entry name" value="GNAT_dom"/>
</dbReference>
<feature type="domain" description="N-acetyltransferase" evidence="2">
    <location>
        <begin position="37"/>
        <end position="199"/>
    </location>
</feature>
<gene>
    <name evidence="3" type="ORF">B0T18DRAFT_150260</name>
</gene>
<reference evidence="3" key="1">
    <citation type="submission" date="2023-06" db="EMBL/GenBank/DDBJ databases">
        <title>Genome-scale phylogeny and comparative genomics of the fungal order Sordariales.</title>
        <authorList>
            <consortium name="Lawrence Berkeley National Laboratory"/>
            <person name="Hensen N."/>
            <person name="Bonometti L."/>
            <person name="Westerberg I."/>
            <person name="Brannstrom I.O."/>
            <person name="Guillou S."/>
            <person name="Cros-Aarteil S."/>
            <person name="Calhoun S."/>
            <person name="Haridas S."/>
            <person name="Kuo A."/>
            <person name="Mondo S."/>
            <person name="Pangilinan J."/>
            <person name="Riley R."/>
            <person name="LaButti K."/>
            <person name="Andreopoulos B."/>
            <person name="Lipzen A."/>
            <person name="Chen C."/>
            <person name="Yanf M."/>
            <person name="Daum C."/>
            <person name="Ng V."/>
            <person name="Clum A."/>
            <person name="Steindorff A."/>
            <person name="Ohm R."/>
            <person name="Martin F."/>
            <person name="Silar P."/>
            <person name="Natvig D."/>
            <person name="Lalanne C."/>
            <person name="Gautier V."/>
            <person name="Ament-velasquez S.L."/>
            <person name="Kruys A."/>
            <person name="Hutchinson M.I."/>
            <person name="Powell A.J."/>
            <person name="Barry K."/>
            <person name="Miller A.N."/>
            <person name="Grigoriev I.V."/>
            <person name="Debuchy R."/>
            <person name="Gladieux P."/>
            <person name="Thoren M.H."/>
            <person name="Johannesson H."/>
        </authorList>
    </citation>
    <scope>NUCLEOTIDE SEQUENCE</scope>
    <source>
        <strain evidence="3">SMH3187-1</strain>
    </source>
</reference>
<organism evidence="3 4">
    <name type="scientific">Schizothecium vesticola</name>
    <dbReference type="NCBI Taxonomy" id="314040"/>
    <lineage>
        <taxon>Eukaryota</taxon>
        <taxon>Fungi</taxon>
        <taxon>Dikarya</taxon>
        <taxon>Ascomycota</taxon>
        <taxon>Pezizomycotina</taxon>
        <taxon>Sordariomycetes</taxon>
        <taxon>Sordariomycetidae</taxon>
        <taxon>Sordariales</taxon>
        <taxon>Schizotheciaceae</taxon>
        <taxon>Schizothecium</taxon>
    </lineage>
</organism>
<sequence length="229" mass="25531">MPTTTESQKHSQVRVKTTQPKRPFPPNSTRSPITTERLLLRPFVPEDVNALHLLRIQPEVMKWTAQGRPDATLAETQAKLDPFLPPNDAATFNFAICLRATGELIGIGGNHQVNPELGWPELGYMLMEEHWGKGYATEFVAAWLGAWEGLEREEVEVGVDARTVVKQGEGEGTAREMVLAVTTEDNPKSQKILRKCGFKRFMVWEVPGSREGEGMVALPTFRYFVGGGK</sequence>
<accession>A0AA40EVL4</accession>